<dbReference type="GeneID" id="94826615"/>
<protein>
    <recommendedName>
        <fullName evidence="4">Survival motor neuron Tudor domain-containing protein</fullName>
    </recommendedName>
</protein>
<name>A0A1J4KEN8_9EUKA</name>
<dbReference type="VEuPathDB" id="TrichDB:TRFO_04457"/>
<evidence type="ECO:0000313" key="3">
    <source>
        <dbReference type="Proteomes" id="UP000179807"/>
    </source>
</evidence>
<comment type="caution">
    <text evidence="2">The sequence shown here is derived from an EMBL/GenBank/DDBJ whole genome shotgun (WGS) entry which is preliminary data.</text>
</comment>
<feature type="compositionally biased region" description="Polar residues" evidence="1">
    <location>
        <begin position="85"/>
        <end position="114"/>
    </location>
</feature>
<gene>
    <name evidence="2" type="ORF">TRFO_04457</name>
</gene>
<keyword evidence="3" id="KW-1185">Reference proteome</keyword>
<reference evidence="2" key="1">
    <citation type="submission" date="2016-10" db="EMBL/GenBank/DDBJ databases">
        <authorList>
            <person name="Benchimol M."/>
            <person name="Almeida L.G."/>
            <person name="Vasconcelos A.T."/>
            <person name="Perreira-Neves A."/>
            <person name="Rosa I.A."/>
            <person name="Tasca T."/>
            <person name="Bogo M.R."/>
            <person name="de Souza W."/>
        </authorList>
    </citation>
    <scope>NUCLEOTIDE SEQUENCE [LARGE SCALE GENOMIC DNA]</scope>
    <source>
        <strain evidence="2">K</strain>
    </source>
</reference>
<evidence type="ECO:0000313" key="2">
    <source>
        <dbReference type="EMBL" id="OHT09905.1"/>
    </source>
</evidence>
<proteinExistence type="predicted"/>
<dbReference type="InterPro" id="IPR047313">
    <property type="entry name" value="SMN_C"/>
</dbReference>
<evidence type="ECO:0000256" key="1">
    <source>
        <dbReference type="SAM" id="MobiDB-lite"/>
    </source>
</evidence>
<dbReference type="Proteomes" id="UP000179807">
    <property type="component" value="Unassembled WGS sequence"/>
</dbReference>
<dbReference type="RefSeq" id="XP_068363041.1">
    <property type="nucleotide sequence ID" value="XM_068491911.1"/>
</dbReference>
<dbReference type="EMBL" id="MLAK01000627">
    <property type="protein sequence ID" value="OHT09905.1"/>
    <property type="molecule type" value="Genomic_DNA"/>
</dbReference>
<evidence type="ECO:0008006" key="4">
    <source>
        <dbReference type="Google" id="ProtNLM"/>
    </source>
</evidence>
<dbReference type="CDD" id="cd22852">
    <property type="entry name" value="SMN_C"/>
    <property type="match status" value="1"/>
</dbReference>
<organism evidence="2 3">
    <name type="scientific">Tritrichomonas foetus</name>
    <dbReference type="NCBI Taxonomy" id="1144522"/>
    <lineage>
        <taxon>Eukaryota</taxon>
        <taxon>Metamonada</taxon>
        <taxon>Parabasalia</taxon>
        <taxon>Tritrichomonadida</taxon>
        <taxon>Tritrichomonadidae</taxon>
        <taxon>Tritrichomonas</taxon>
    </lineage>
</organism>
<dbReference type="OrthoDB" id="197400at2759"/>
<feature type="region of interest" description="Disordered" evidence="1">
    <location>
        <begin position="41"/>
        <end position="124"/>
    </location>
</feature>
<accession>A0A1J4KEN8</accession>
<dbReference type="AlphaFoldDB" id="A0A1J4KEN8"/>
<sequence length="154" mass="17311">MDPLSKKNGPYKLTNTQNSIVDAFEAAASSFAVFHKIPGAKYYEPPSDISQQNVSQPEEPPAVHLHQNVSHETPKENQPEMSGEKPTQNPSQNSLQKHQNNEKMNQMPVPSNTLVYPPPLPEESDPDRMRLLHSWYWAGYYTGLADGKRIANQS</sequence>